<dbReference type="GO" id="GO:0005886">
    <property type="term" value="C:plasma membrane"/>
    <property type="evidence" value="ECO:0007669"/>
    <property type="project" value="UniProtKB-SubCell"/>
</dbReference>
<evidence type="ECO:0000256" key="1">
    <source>
        <dbReference type="ARBA" id="ARBA00004429"/>
    </source>
</evidence>
<dbReference type="NCBIfam" id="NF033556">
    <property type="entry name" value="MerTP_fusion"/>
    <property type="match status" value="1"/>
</dbReference>
<keyword evidence="6" id="KW-1003">Cell membrane</keyword>
<evidence type="ECO:0000256" key="2">
    <source>
        <dbReference type="ARBA" id="ARBA00008224"/>
    </source>
</evidence>
<organism evidence="17 18">
    <name type="scientific">Pedobacter kyungheensis</name>
    <dbReference type="NCBI Taxonomy" id="1069985"/>
    <lineage>
        <taxon>Bacteria</taxon>
        <taxon>Pseudomonadati</taxon>
        <taxon>Bacteroidota</taxon>
        <taxon>Sphingobacteriia</taxon>
        <taxon>Sphingobacteriales</taxon>
        <taxon>Sphingobacteriaceae</taxon>
        <taxon>Pedobacter</taxon>
    </lineage>
</organism>
<dbReference type="CDD" id="cd00371">
    <property type="entry name" value="HMA"/>
    <property type="match status" value="1"/>
</dbReference>
<evidence type="ECO:0000256" key="10">
    <source>
        <dbReference type="ARBA" id="ARBA00022914"/>
    </source>
</evidence>
<keyword evidence="7" id="KW-0997">Cell inner membrane</keyword>
<comment type="function">
    <text evidence="14">Involved in mercury resistance. Probably transfers a mercuric ion from the periplasmic Hg(2+)-binding protein MerP to the cytoplasmic mercuric reductase MerA.</text>
</comment>
<keyword evidence="5" id="KW-0475">Mercuric resistance</keyword>
<keyword evidence="9" id="KW-0479">Metal-binding</keyword>
<accession>A0A0C1DL08</accession>
<dbReference type="EMBL" id="JSYN01000008">
    <property type="protein sequence ID" value="KIA94740.1"/>
    <property type="molecule type" value="Genomic_DNA"/>
</dbReference>
<dbReference type="InterPro" id="IPR006121">
    <property type="entry name" value="HMA_dom"/>
</dbReference>
<reference evidence="17 18" key="1">
    <citation type="submission" date="2014-10" db="EMBL/GenBank/DDBJ databases">
        <title>Pedobacter Kyungheensis.</title>
        <authorList>
            <person name="Anderson B.M."/>
            <person name="Newman J.D."/>
        </authorList>
    </citation>
    <scope>NUCLEOTIDE SEQUENCE [LARGE SCALE GENOMIC DNA]</scope>
    <source>
        <strain evidence="17 18">KACC 16221</strain>
    </source>
</reference>
<keyword evidence="8 15" id="KW-0812">Transmembrane</keyword>
<evidence type="ECO:0000256" key="11">
    <source>
        <dbReference type="ARBA" id="ARBA00022989"/>
    </source>
</evidence>
<dbReference type="RefSeq" id="WP_039474459.1">
    <property type="nucleotide sequence ID" value="NZ_JSYN01000008.1"/>
</dbReference>
<keyword evidence="12 15" id="KW-0472">Membrane</keyword>
<evidence type="ECO:0000256" key="9">
    <source>
        <dbReference type="ARBA" id="ARBA00022723"/>
    </source>
</evidence>
<dbReference type="PROSITE" id="PS50846">
    <property type="entry name" value="HMA_2"/>
    <property type="match status" value="1"/>
</dbReference>
<gene>
    <name evidence="17" type="ORF">OC25_08740</name>
</gene>
<sequence>MSKVKHNNKLIGSGILLALSSSLCCIVPLLALLGTTGSTLSMFSWIAPLRPYLLMATALILGFAFYRAYKPTPKDGCGCPERKNWLQSKGFLWIVTALSIVLASFPYYAKFLQKKLPKQEISINSNVQQTVIQIQGMSCSSCEGHVNHALRERKGVLEVRTSYLKGESFVKFDSTQISIVQLVSSIEHETVYKVKSKKKDVN</sequence>
<proteinExistence type="inferred from homology"/>
<keyword evidence="18" id="KW-1185">Reference proteome</keyword>
<dbReference type="InterPro" id="IPR036163">
    <property type="entry name" value="HMA_dom_sf"/>
</dbReference>
<feature type="transmembrane region" description="Helical" evidence="15">
    <location>
        <begin position="12"/>
        <end position="32"/>
    </location>
</feature>
<dbReference type="Pfam" id="PF02411">
    <property type="entry name" value="MerT"/>
    <property type="match status" value="1"/>
</dbReference>
<evidence type="ECO:0000256" key="7">
    <source>
        <dbReference type="ARBA" id="ARBA00022519"/>
    </source>
</evidence>
<keyword evidence="11 15" id="KW-1133">Transmembrane helix</keyword>
<comment type="similarity">
    <text evidence="2">Belongs to the MerT family.</text>
</comment>
<evidence type="ECO:0000313" key="17">
    <source>
        <dbReference type="EMBL" id="KIA94740.1"/>
    </source>
</evidence>
<dbReference type="Proteomes" id="UP000031246">
    <property type="component" value="Unassembled WGS sequence"/>
</dbReference>
<dbReference type="InterPro" id="IPR003457">
    <property type="entry name" value="Transprt_MerT"/>
</dbReference>
<dbReference type="Pfam" id="PF00403">
    <property type="entry name" value="HMA"/>
    <property type="match status" value="1"/>
</dbReference>
<protein>
    <recommendedName>
        <fullName evidence="3">Mercuric transport protein MerT</fullName>
    </recommendedName>
    <alternativeName>
        <fullName evidence="13">Mercury ion transport protein</fullName>
    </alternativeName>
</protein>
<name>A0A0C1DL08_9SPHI</name>
<comment type="subcellular location">
    <subcellularLocation>
        <location evidence="1">Cell inner membrane</location>
        <topology evidence="1">Multi-pass membrane protein</topology>
    </subcellularLocation>
</comment>
<feature type="transmembrane region" description="Helical" evidence="15">
    <location>
        <begin position="90"/>
        <end position="109"/>
    </location>
</feature>
<keyword evidence="10" id="KW-0476">Mercury</keyword>
<evidence type="ECO:0000259" key="16">
    <source>
        <dbReference type="PROSITE" id="PS50846"/>
    </source>
</evidence>
<feature type="transmembrane region" description="Helical" evidence="15">
    <location>
        <begin position="52"/>
        <end position="69"/>
    </location>
</feature>
<dbReference type="SUPFAM" id="SSF55008">
    <property type="entry name" value="HMA, heavy metal-associated domain"/>
    <property type="match status" value="1"/>
</dbReference>
<evidence type="ECO:0000256" key="12">
    <source>
        <dbReference type="ARBA" id="ARBA00023136"/>
    </source>
</evidence>
<feature type="domain" description="HMA" evidence="16">
    <location>
        <begin position="128"/>
        <end position="194"/>
    </location>
</feature>
<dbReference type="Gene3D" id="3.30.70.100">
    <property type="match status" value="1"/>
</dbReference>
<evidence type="ECO:0000256" key="14">
    <source>
        <dbReference type="ARBA" id="ARBA00045720"/>
    </source>
</evidence>
<dbReference type="GO" id="GO:0046872">
    <property type="term" value="F:metal ion binding"/>
    <property type="evidence" value="ECO:0007669"/>
    <property type="project" value="UniProtKB-KW"/>
</dbReference>
<dbReference type="OrthoDB" id="1493145at2"/>
<dbReference type="Gene3D" id="1.10.287.910">
    <property type="entry name" value="bacterial mercury transporter, merf"/>
    <property type="match status" value="1"/>
</dbReference>
<evidence type="ECO:0000313" key="18">
    <source>
        <dbReference type="Proteomes" id="UP000031246"/>
    </source>
</evidence>
<dbReference type="AlphaFoldDB" id="A0A0C1DL08"/>
<evidence type="ECO:0000256" key="6">
    <source>
        <dbReference type="ARBA" id="ARBA00022475"/>
    </source>
</evidence>
<evidence type="ECO:0000256" key="15">
    <source>
        <dbReference type="SAM" id="Phobius"/>
    </source>
</evidence>
<evidence type="ECO:0000256" key="5">
    <source>
        <dbReference type="ARBA" id="ARBA00022466"/>
    </source>
</evidence>
<dbReference type="GO" id="GO:0015097">
    <property type="term" value="F:mercury ion transmembrane transporter activity"/>
    <property type="evidence" value="ECO:0007669"/>
    <property type="project" value="InterPro"/>
</dbReference>
<evidence type="ECO:0000256" key="13">
    <source>
        <dbReference type="ARBA" id="ARBA00030934"/>
    </source>
</evidence>
<evidence type="ECO:0000256" key="4">
    <source>
        <dbReference type="ARBA" id="ARBA00022448"/>
    </source>
</evidence>
<comment type="caution">
    <text evidence="17">The sequence shown here is derived from an EMBL/GenBank/DDBJ whole genome shotgun (WGS) entry which is preliminary data.</text>
</comment>
<keyword evidence="4" id="KW-0813">Transport</keyword>
<evidence type="ECO:0000256" key="8">
    <source>
        <dbReference type="ARBA" id="ARBA00022692"/>
    </source>
</evidence>
<evidence type="ECO:0000256" key="3">
    <source>
        <dbReference type="ARBA" id="ARBA00017053"/>
    </source>
</evidence>